<accession>A0A2I1NBQ5</accession>
<keyword evidence="4 8" id="KW-0808">Transferase</keyword>
<dbReference type="InterPro" id="IPR001451">
    <property type="entry name" value="Hexapep"/>
</dbReference>
<evidence type="ECO:0000256" key="6">
    <source>
        <dbReference type="ARBA" id="ARBA00023315"/>
    </source>
</evidence>
<dbReference type="GO" id="GO:0005737">
    <property type="term" value="C:cytoplasm"/>
    <property type="evidence" value="ECO:0007669"/>
    <property type="project" value="InterPro"/>
</dbReference>
<dbReference type="EMBL" id="PKHU01000002">
    <property type="protein sequence ID" value="PKZ29824.1"/>
    <property type="molecule type" value="Genomic_DNA"/>
</dbReference>
<dbReference type="GO" id="GO:0006535">
    <property type="term" value="P:cysteine biosynthetic process from serine"/>
    <property type="evidence" value="ECO:0007669"/>
    <property type="project" value="InterPro"/>
</dbReference>
<dbReference type="NCBIfam" id="NF041874">
    <property type="entry name" value="EPS_EpsC"/>
    <property type="match status" value="1"/>
</dbReference>
<protein>
    <recommendedName>
        <fullName evidence="2">serine O-acetyltransferase</fullName>
        <ecNumber evidence="2">2.3.1.30</ecNumber>
    </recommendedName>
</protein>
<dbReference type="InterPro" id="IPR005881">
    <property type="entry name" value="Ser_O-AcTrfase"/>
</dbReference>
<evidence type="ECO:0000256" key="5">
    <source>
        <dbReference type="ARBA" id="ARBA00022737"/>
    </source>
</evidence>
<evidence type="ECO:0000313" key="8">
    <source>
        <dbReference type="EMBL" id="PKZ29824.1"/>
    </source>
</evidence>
<dbReference type="PROSITE" id="PS00101">
    <property type="entry name" value="HEXAPEP_TRANSFERASES"/>
    <property type="match status" value="1"/>
</dbReference>
<dbReference type="NCBIfam" id="TIGR01172">
    <property type="entry name" value="cysE"/>
    <property type="match status" value="1"/>
</dbReference>
<keyword evidence="5" id="KW-0677">Repeat</keyword>
<dbReference type="InterPro" id="IPR045304">
    <property type="entry name" value="LbH_SAT"/>
</dbReference>
<dbReference type="EC" id="2.3.1.30" evidence="2"/>
<dbReference type="PANTHER" id="PTHR42811">
    <property type="entry name" value="SERINE ACETYLTRANSFERASE"/>
    <property type="match status" value="1"/>
</dbReference>
<dbReference type="SUPFAM" id="SSF51161">
    <property type="entry name" value="Trimeric LpxA-like enzymes"/>
    <property type="match status" value="1"/>
</dbReference>
<comment type="catalytic activity">
    <reaction evidence="7">
        <text>L-serine + acetyl-CoA = O-acetyl-L-serine + CoA</text>
        <dbReference type="Rhea" id="RHEA:24560"/>
        <dbReference type="ChEBI" id="CHEBI:33384"/>
        <dbReference type="ChEBI" id="CHEBI:57287"/>
        <dbReference type="ChEBI" id="CHEBI:57288"/>
        <dbReference type="ChEBI" id="CHEBI:58340"/>
        <dbReference type="EC" id="2.3.1.30"/>
    </reaction>
</comment>
<comment type="similarity">
    <text evidence="1">Belongs to the transferase hexapeptide repeat family.</text>
</comment>
<dbReference type="Pfam" id="PF00132">
    <property type="entry name" value="Hexapep"/>
    <property type="match status" value="1"/>
</dbReference>
<dbReference type="RefSeq" id="WP_101636845.1">
    <property type="nucleotide sequence ID" value="NZ_PKHU01000002.1"/>
</dbReference>
<sequence length="231" mass="25715">MEFFNIIKEDFNEPKRQDPAYNSFVDLFFNYPGVWAIVNHRFAHFLYRKKFKRTARAISGISKFLTGVDIHPGATIGRRVFIDHATGTVIGETAIIGNEVLLYQGVTLGGVSLEKEKRHPTLENGVVVGAGAKVLGNITIGKNSKIGANSVVVKDVPANSTAVGIPAKIIGSKKEKPLSHNQIPDINKELFLYLIERICILEDALCKDDINELKKDKKLEEFYKAYLNSLK</sequence>
<dbReference type="InterPro" id="IPR011004">
    <property type="entry name" value="Trimer_LpxA-like_sf"/>
</dbReference>
<keyword evidence="3" id="KW-0028">Amino-acid biosynthesis</keyword>
<keyword evidence="6" id="KW-0012">Acyltransferase</keyword>
<organism evidence="8 9">
    <name type="scientific">Campylobacter ureolyticus</name>
    <dbReference type="NCBI Taxonomy" id="827"/>
    <lineage>
        <taxon>Bacteria</taxon>
        <taxon>Pseudomonadati</taxon>
        <taxon>Campylobacterota</taxon>
        <taxon>Epsilonproteobacteria</taxon>
        <taxon>Campylobacterales</taxon>
        <taxon>Campylobacteraceae</taxon>
        <taxon>Campylobacter</taxon>
    </lineage>
</organism>
<dbReference type="InterPro" id="IPR018357">
    <property type="entry name" value="Hexapep_transf_CS"/>
</dbReference>
<reference evidence="8 9" key="1">
    <citation type="submission" date="2017-12" db="EMBL/GenBank/DDBJ databases">
        <title>Phylogenetic diversity of female urinary microbiome.</title>
        <authorList>
            <person name="Thomas-White K."/>
            <person name="Wolfe A.J."/>
        </authorList>
    </citation>
    <scope>NUCLEOTIDE SEQUENCE [LARGE SCALE GENOMIC DNA]</scope>
    <source>
        <strain evidence="8 9">UMB0112</strain>
    </source>
</reference>
<dbReference type="InterPro" id="IPR053376">
    <property type="entry name" value="Serine_acetyltransferase"/>
</dbReference>
<comment type="caution">
    <text evidence="8">The sequence shown here is derived from an EMBL/GenBank/DDBJ whole genome shotgun (WGS) entry which is preliminary data.</text>
</comment>
<dbReference type="InterPro" id="IPR042122">
    <property type="entry name" value="Ser_AcTrfase_N_sf"/>
</dbReference>
<evidence type="ECO:0000256" key="1">
    <source>
        <dbReference type="ARBA" id="ARBA00007274"/>
    </source>
</evidence>
<dbReference type="GO" id="GO:0009001">
    <property type="term" value="F:serine O-acetyltransferase activity"/>
    <property type="evidence" value="ECO:0007669"/>
    <property type="project" value="UniProtKB-EC"/>
</dbReference>
<evidence type="ECO:0000256" key="4">
    <source>
        <dbReference type="ARBA" id="ARBA00022679"/>
    </source>
</evidence>
<gene>
    <name evidence="8" type="primary">cysE</name>
    <name evidence="8" type="ORF">CYJ41_02735</name>
</gene>
<dbReference type="AlphaFoldDB" id="A0A2I1NBQ5"/>
<evidence type="ECO:0000256" key="7">
    <source>
        <dbReference type="ARBA" id="ARBA00049486"/>
    </source>
</evidence>
<dbReference type="CDD" id="cd03354">
    <property type="entry name" value="LbH_SAT"/>
    <property type="match status" value="1"/>
</dbReference>
<dbReference type="Proteomes" id="UP000234639">
    <property type="component" value="Unassembled WGS sequence"/>
</dbReference>
<dbReference type="FunFam" id="2.160.10.10:FF:000007">
    <property type="entry name" value="Serine acetyltransferase"/>
    <property type="match status" value="1"/>
</dbReference>
<name>A0A2I1NBQ5_9BACT</name>
<dbReference type="Gene3D" id="2.160.10.10">
    <property type="entry name" value="Hexapeptide repeat proteins"/>
    <property type="match status" value="1"/>
</dbReference>
<evidence type="ECO:0000256" key="3">
    <source>
        <dbReference type="ARBA" id="ARBA00022605"/>
    </source>
</evidence>
<evidence type="ECO:0000313" key="9">
    <source>
        <dbReference type="Proteomes" id="UP000234639"/>
    </source>
</evidence>
<dbReference type="Gene3D" id="1.10.3130.10">
    <property type="entry name" value="serine acetyltransferase, domain 1"/>
    <property type="match status" value="1"/>
</dbReference>
<evidence type="ECO:0000256" key="2">
    <source>
        <dbReference type="ARBA" id="ARBA00013266"/>
    </source>
</evidence>
<proteinExistence type="inferred from homology"/>